<gene>
    <name evidence="9" type="primary">tatB</name>
    <name evidence="9" type="ORF">SO3561_07972</name>
</gene>
<evidence type="ECO:0000256" key="3">
    <source>
        <dbReference type="ARBA" id="ARBA00022692"/>
    </source>
</evidence>
<dbReference type="STRING" id="1963.AQJ27_42855"/>
<keyword evidence="2" id="KW-0813">Transport</keyword>
<organism evidence="9 10">
    <name type="scientific">Streptomyces olivochromogenes</name>
    <dbReference type="NCBI Taxonomy" id="1963"/>
    <lineage>
        <taxon>Bacteria</taxon>
        <taxon>Bacillati</taxon>
        <taxon>Actinomycetota</taxon>
        <taxon>Actinomycetes</taxon>
        <taxon>Kitasatosporales</taxon>
        <taxon>Streptomycetaceae</taxon>
        <taxon>Streptomyces</taxon>
    </lineage>
</organism>
<feature type="region of interest" description="Disordered" evidence="8">
    <location>
        <begin position="110"/>
        <end position="132"/>
    </location>
</feature>
<reference evidence="10" key="1">
    <citation type="submission" date="2017-05" db="EMBL/GenBank/DDBJ databases">
        <title>Streptomyces olivochromogenes NBRC 3561 whole genome shotgun sequence.</title>
        <authorList>
            <person name="Dohra H."/>
            <person name="Kodani S."/>
        </authorList>
    </citation>
    <scope>NUCLEOTIDE SEQUENCE [LARGE SCALE GENOMIC DNA]</scope>
    <source>
        <strain evidence="10">NBRC 3561</strain>
    </source>
</reference>
<dbReference type="Proteomes" id="UP000217446">
    <property type="component" value="Unassembled WGS sequence"/>
</dbReference>
<dbReference type="AlphaFoldDB" id="A0A250VQI3"/>
<keyword evidence="6" id="KW-0811">Translocation</keyword>
<evidence type="ECO:0000256" key="5">
    <source>
        <dbReference type="ARBA" id="ARBA00022989"/>
    </source>
</evidence>
<comment type="subcellular location">
    <subcellularLocation>
        <location evidence="1">Membrane</location>
        <topology evidence="1">Single-pass membrane protein</topology>
    </subcellularLocation>
</comment>
<keyword evidence="10" id="KW-1185">Reference proteome</keyword>
<protein>
    <submittedName>
        <fullName evidence="9">Sec-independent protein translocase protein TatB</fullName>
    </submittedName>
</protein>
<evidence type="ECO:0000256" key="8">
    <source>
        <dbReference type="SAM" id="MobiDB-lite"/>
    </source>
</evidence>
<proteinExistence type="predicted"/>
<keyword evidence="4" id="KW-0653">Protein transport</keyword>
<keyword evidence="5" id="KW-1133">Transmembrane helix</keyword>
<dbReference type="EMBL" id="BDQI01000026">
    <property type="protein sequence ID" value="GAX56405.1"/>
    <property type="molecule type" value="Genomic_DNA"/>
</dbReference>
<dbReference type="RefSeq" id="WP_159064546.1">
    <property type="nucleotide sequence ID" value="NZ_BDQI01000026.1"/>
</dbReference>
<evidence type="ECO:0000256" key="4">
    <source>
        <dbReference type="ARBA" id="ARBA00022927"/>
    </source>
</evidence>
<evidence type="ECO:0000313" key="10">
    <source>
        <dbReference type="Proteomes" id="UP000217446"/>
    </source>
</evidence>
<sequence length="132" mass="14790">MIFDVGPLEVVALAAVAVFVFGPDKLPRMITETMGFVRRVREFSDSTKQEIQKELGPEFEEFDFQDLNPKTFVRKQLAAHADDFGLKEIQDLRGGVAKDTHEAAATIRATHTHALDKTDDPHTGRQTQARLP</sequence>
<evidence type="ECO:0000256" key="1">
    <source>
        <dbReference type="ARBA" id="ARBA00004167"/>
    </source>
</evidence>
<evidence type="ECO:0000313" key="9">
    <source>
        <dbReference type="EMBL" id="GAX56405.1"/>
    </source>
</evidence>
<evidence type="ECO:0000256" key="7">
    <source>
        <dbReference type="ARBA" id="ARBA00023136"/>
    </source>
</evidence>
<dbReference type="Gene3D" id="1.20.5.3310">
    <property type="match status" value="1"/>
</dbReference>
<dbReference type="Pfam" id="PF02416">
    <property type="entry name" value="TatA_B_E"/>
    <property type="match status" value="1"/>
</dbReference>
<dbReference type="PRINTS" id="PR01506">
    <property type="entry name" value="TATBPROTEIN"/>
</dbReference>
<name>A0A250VQI3_STROL</name>
<evidence type="ECO:0000256" key="6">
    <source>
        <dbReference type="ARBA" id="ARBA00023010"/>
    </source>
</evidence>
<keyword evidence="3" id="KW-0812">Transmembrane</keyword>
<keyword evidence="7" id="KW-0472">Membrane</keyword>
<comment type="caution">
    <text evidence="9">The sequence shown here is derived from an EMBL/GenBank/DDBJ whole genome shotgun (WGS) entry which is preliminary data.</text>
</comment>
<accession>A0A250VQI3</accession>
<evidence type="ECO:0000256" key="2">
    <source>
        <dbReference type="ARBA" id="ARBA00022448"/>
    </source>
</evidence>
<feature type="compositionally biased region" description="Basic and acidic residues" evidence="8">
    <location>
        <begin position="113"/>
        <end position="123"/>
    </location>
</feature>
<dbReference type="InterPro" id="IPR003369">
    <property type="entry name" value="TatA/B/E"/>
</dbReference>